<dbReference type="OrthoDB" id="2394087at2759"/>
<dbReference type="AlphaFoldDB" id="A0A397V9K9"/>
<sequence length="95" mass="11356">MTARNAQQMRYKSRKPMTIQVFNTPTPKVEEQRSNLVYSTDQVRPTYYRRQEKFDKKFTQDLLNKIREIAFSSARDITNKKGSLEEFTFMELPLV</sequence>
<name>A0A397V9K9_9GLOM</name>
<reference evidence="1 2" key="1">
    <citation type="submission" date="2018-06" db="EMBL/GenBank/DDBJ databases">
        <title>Comparative genomics reveals the genomic features of Rhizophagus irregularis, R. cerebriforme, R. diaphanum and Gigaspora rosea, and their symbiotic lifestyle signature.</title>
        <authorList>
            <person name="Morin E."/>
            <person name="San Clemente H."/>
            <person name="Chen E.C.H."/>
            <person name="De La Providencia I."/>
            <person name="Hainaut M."/>
            <person name="Kuo A."/>
            <person name="Kohler A."/>
            <person name="Murat C."/>
            <person name="Tang N."/>
            <person name="Roy S."/>
            <person name="Loubradou J."/>
            <person name="Henrissat B."/>
            <person name="Grigoriev I.V."/>
            <person name="Corradi N."/>
            <person name="Roux C."/>
            <person name="Martin F.M."/>
        </authorList>
    </citation>
    <scope>NUCLEOTIDE SEQUENCE [LARGE SCALE GENOMIC DNA]</scope>
    <source>
        <strain evidence="1 2">DAOM 194757</strain>
    </source>
</reference>
<protein>
    <submittedName>
        <fullName evidence="1">Uncharacterized protein</fullName>
    </submittedName>
</protein>
<dbReference type="EMBL" id="QKWP01000659">
    <property type="protein sequence ID" value="RIB16653.1"/>
    <property type="molecule type" value="Genomic_DNA"/>
</dbReference>
<accession>A0A397V9K9</accession>
<organism evidence="1 2">
    <name type="scientific">Gigaspora rosea</name>
    <dbReference type="NCBI Taxonomy" id="44941"/>
    <lineage>
        <taxon>Eukaryota</taxon>
        <taxon>Fungi</taxon>
        <taxon>Fungi incertae sedis</taxon>
        <taxon>Mucoromycota</taxon>
        <taxon>Glomeromycotina</taxon>
        <taxon>Glomeromycetes</taxon>
        <taxon>Diversisporales</taxon>
        <taxon>Gigasporaceae</taxon>
        <taxon>Gigaspora</taxon>
    </lineage>
</organism>
<keyword evidence="2" id="KW-1185">Reference proteome</keyword>
<evidence type="ECO:0000313" key="2">
    <source>
        <dbReference type="Proteomes" id="UP000266673"/>
    </source>
</evidence>
<proteinExistence type="predicted"/>
<dbReference type="STRING" id="44941.A0A397V9K9"/>
<evidence type="ECO:0000313" key="1">
    <source>
        <dbReference type="EMBL" id="RIB16653.1"/>
    </source>
</evidence>
<dbReference type="Proteomes" id="UP000266673">
    <property type="component" value="Unassembled WGS sequence"/>
</dbReference>
<comment type="caution">
    <text evidence="1">The sequence shown here is derived from an EMBL/GenBank/DDBJ whole genome shotgun (WGS) entry which is preliminary data.</text>
</comment>
<gene>
    <name evidence="1" type="ORF">C2G38_2189318</name>
</gene>